<name>A0A941F489_9BACT</name>
<dbReference type="AlphaFoldDB" id="A0A941F489"/>
<dbReference type="EMBL" id="JAGTAR010000009">
    <property type="protein sequence ID" value="MBR8535390.1"/>
    <property type="molecule type" value="Genomic_DNA"/>
</dbReference>
<organism evidence="1 2">
    <name type="scientific">Carboxylicivirga sediminis</name>
    <dbReference type="NCBI Taxonomy" id="2006564"/>
    <lineage>
        <taxon>Bacteria</taxon>
        <taxon>Pseudomonadati</taxon>
        <taxon>Bacteroidota</taxon>
        <taxon>Bacteroidia</taxon>
        <taxon>Marinilabiliales</taxon>
        <taxon>Marinilabiliaceae</taxon>
        <taxon>Carboxylicivirga</taxon>
    </lineage>
</organism>
<sequence>MLQPLYSNNDVSRFIDKFQKETKQRFYDIFVQAGEHGVRIARTEGRYIDHTGNLRSSIGYAVADSGSIKVENFQKAGVGTDQEKGLSEAKRLANEVAKQHHFGLVLIIVAGMDYAVYVENMENKDVLTNAVFSTQTYLKELMVKILKY</sequence>
<accession>A0A941F489</accession>
<reference evidence="1" key="2">
    <citation type="submission" date="2021-04" db="EMBL/GenBank/DDBJ databases">
        <authorList>
            <person name="Zhang T."/>
            <person name="Zhang Y."/>
            <person name="Lu D."/>
            <person name="Zuo D."/>
            <person name="Du Z."/>
        </authorList>
    </citation>
    <scope>NUCLEOTIDE SEQUENCE</scope>
    <source>
        <strain evidence="1">JR1</strain>
    </source>
</reference>
<dbReference type="Proteomes" id="UP000679220">
    <property type="component" value="Unassembled WGS sequence"/>
</dbReference>
<keyword evidence="2" id="KW-1185">Reference proteome</keyword>
<comment type="caution">
    <text evidence="1">The sequence shown here is derived from an EMBL/GenBank/DDBJ whole genome shotgun (WGS) entry which is preliminary data.</text>
</comment>
<proteinExistence type="predicted"/>
<reference evidence="1" key="1">
    <citation type="journal article" date="2018" name="Int. J. Syst. Evol. Microbiol.">
        <title>Carboxylicivirga sediminis sp. nov., isolated from coastal sediment.</title>
        <authorList>
            <person name="Wang F.Q."/>
            <person name="Ren L.H."/>
            <person name="Zou R.J."/>
            <person name="Sun Y.Z."/>
            <person name="Liu X.J."/>
            <person name="Jiang F."/>
            <person name="Liu L.J."/>
        </authorList>
    </citation>
    <scope>NUCLEOTIDE SEQUENCE</scope>
    <source>
        <strain evidence="1">JR1</strain>
    </source>
</reference>
<protein>
    <submittedName>
        <fullName evidence="1">Uncharacterized protein</fullName>
    </submittedName>
</protein>
<gene>
    <name evidence="1" type="ORF">KDU71_07445</name>
</gene>
<evidence type="ECO:0000313" key="1">
    <source>
        <dbReference type="EMBL" id="MBR8535390.1"/>
    </source>
</evidence>
<dbReference type="RefSeq" id="WP_212189296.1">
    <property type="nucleotide sequence ID" value="NZ_JAGTAR010000009.1"/>
</dbReference>
<evidence type="ECO:0000313" key="2">
    <source>
        <dbReference type="Proteomes" id="UP000679220"/>
    </source>
</evidence>